<keyword evidence="2" id="KW-1185">Reference proteome</keyword>
<sequence>MAVPRPAPPSITITTIAMESLPVETLSHIFAYVGSSAEAFLQTCSHFRRVSNDTSAKADHLLVRYGRPHAVEAAITTHVRVLTPALLDHLFSKGATIQRQLAQRLVRDGLLLPLSGLTISILYAKARELYGDWKNDDSDAAELSELRLSRGTARIFRRLHVSPAVVKQVETFIERSNYCLNPAADGFASDLYRLLNRFPNVILTYAKIGMDINILPDIPRFFVDFLHSDHFFGDFIIQRPVELLALLLRHNLLVLSERQFADIVRLLNDSRETIAALRAIFPLLPFKASAIAFRILVSDLQKDDARGMDLSTARWLHDIHPEPEALEMVGNIVHQTLTIPDTDLETSPAYVQSFSTPLYPSTCEWILENERNLTGAASICLDHLVITMARAEDEAILTQSMTLFERYVDAGVPMTRRHVAWFSYARSDDAIVAFVKAVERTGGKDIIMDVEDEVGGGSASSNGMPIISADAIHFQLVNPAHNALRHILCTIQKERAIAIAQQNHCARLVSPLPPTRFEDVIEDRLQYLTEDEMKQEVDKLRVVEERVT</sequence>
<name>A0A433Q534_9FUNG</name>
<comment type="caution">
    <text evidence="1">The sequence shown here is derived from an EMBL/GenBank/DDBJ whole genome shotgun (WGS) entry which is preliminary data.</text>
</comment>
<proteinExistence type="predicted"/>
<protein>
    <recommendedName>
        <fullName evidence="3">F-box domain-containing protein</fullName>
    </recommendedName>
</protein>
<dbReference type="EMBL" id="RBNJ01014643">
    <property type="protein sequence ID" value="RUS24889.1"/>
    <property type="molecule type" value="Genomic_DNA"/>
</dbReference>
<organism evidence="1 2">
    <name type="scientific">Jimgerdemannia flammicorona</name>
    <dbReference type="NCBI Taxonomy" id="994334"/>
    <lineage>
        <taxon>Eukaryota</taxon>
        <taxon>Fungi</taxon>
        <taxon>Fungi incertae sedis</taxon>
        <taxon>Mucoromycota</taxon>
        <taxon>Mucoromycotina</taxon>
        <taxon>Endogonomycetes</taxon>
        <taxon>Endogonales</taxon>
        <taxon>Endogonaceae</taxon>
        <taxon>Jimgerdemannia</taxon>
    </lineage>
</organism>
<accession>A0A433Q534</accession>
<reference evidence="1 2" key="1">
    <citation type="journal article" date="2018" name="New Phytol.">
        <title>Phylogenomics of Endogonaceae and evolution of mycorrhizas within Mucoromycota.</title>
        <authorList>
            <person name="Chang Y."/>
            <person name="Desiro A."/>
            <person name="Na H."/>
            <person name="Sandor L."/>
            <person name="Lipzen A."/>
            <person name="Clum A."/>
            <person name="Barry K."/>
            <person name="Grigoriev I.V."/>
            <person name="Martin F.M."/>
            <person name="Stajich J.E."/>
            <person name="Smith M.E."/>
            <person name="Bonito G."/>
            <person name="Spatafora J.W."/>
        </authorList>
    </citation>
    <scope>NUCLEOTIDE SEQUENCE [LARGE SCALE GENOMIC DNA]</scope>
    <source>
        <strain evidence="1 2">AD002</strain>
    </source>
</reference>
<gene>
    <name evidence="1" type="ORF">BC938DRAFT_472940</name>
</gene>
<evidence type="ECO:0000313" key="1">
    <source>
        <dbReference type="EMBL" id="RUS24889.1"/>
    </source>
</evidence>
<dbReference type="Proteomes" id="UP000274822">
    <property type="component" value="Unassembled WGS sequence"/>
</dbReference>
<dbReference type="AlphaFoldDB" id="A0A433Q534"/>
<evidence type="ECO:0000313" key="2">
    <source>
        <dbReference type="Proteomes" id="UP000274822"/>
    </source>
</evidence>
<evidence type="ECO:0008006" key="3">
    <source>
        <dbReference type="Google" id="ProtNLM"/>
    </source>
</evidence>